<dbReference type="GO" id="GO:0008353">
    <property type="term" value="F:RNA polymerase II CTD heptapeptide repeat kinase activity"/>
    <property type="evidence" value="ECO:0007669"/>
    <property type="project" value="UniProtKB-EC"/>
</dbReference>
<evidence type="ECO:0000313" key="27">
    <source>
        <dbReference type="EMBL" id="KAJ8911077.1"/>
    </source>
</evidence>
<proteinExistence type="inferred from homology"/>
<keyword evidence="8" id="KW-0808">Transferase</keyword>
<comment type="catalytic activity">
    <reaction evidence="17">
        <text>L-seryl-[protein] + ATP = O-phospho-L-seryl-[protein] + ADP + H(+)</text>
        <dbReference type="Rhea" id="RHEA:17989"/>
        <dbReference type="Rhea" id="RHEA-COMP:9863"/>
        <dbReference type="Rhea" id="RHEA-COMP:11604"/>
        <dbReference type="ChEBI" id="CHEBI:15378"/>
        <dbReference type="ChEBI" id="CHEBI:29999"/>
        <dbReference type="ChEBI" id="CHEBI:30616"/>
        <dbReference type="ChEBI" id="CHEBI:83421"/>
        <dbReference type="ChEBI" id="CHEBI:456216"/>
        <dbReference type="EC" id="2.7.11.22"/>
    </reaction>
</comment>
<dbReference type="PROSITE" id="PS50011">
    <property type="entry name" value="PROTEIN_KINASE_DOM"/>
    <property type="match status" value="1"/>
</dbReference>
<feature type="compositionally biased region" description="Low complexity" evidence="25">
    <location>
        <begin position="390"/>
        <end position="418"/>
    </location>
</feature>
<dbReference type="AlphaFoldDB" id="A0AAV8VAT6"/>
<evidence type="ECO:0000256" key="19">
    <source>
        <dbReference type="ARBA" id="ARBA00075377"/>
    </source>
</evidence>
<dbReference type="GO" id="GO:0005524">
    <property type="term" value="F:ATP binding"/>
    <property type="evidence" value="ECO:0007669"/>
    <property type="project" value="UniProtKB-UniRule"/>
</dbReference>
<evidence type="ECO:0000256" key="4">
    <source>
        <dbReference type="ARBA" id="ARBA00012409"/>
    </source>
</evidence>
<evidence type="ECO:0000256" key="7">
    <source>
        <dbReference type="ARBA" id="ARBA00022527"/>
    </source>
</evidence>
<evidence type="ECO:0000256" key="20">
    <source>
        <dbReference type="ARBA" id="ARBA00076385"/>
    </source>
</evidence>
<dbReference type="Gene3D" id="3.30.200.20">
    <property type="entry name" value="Phosphorylase Kinase, domain 1"/>
    <property type="match status" value="1"/>
</dbReference>
<evidence type="ECO:0000256" key="11">
    <source>
        <dbReference type="ARBA" id="ARBA00022840"/>
    </source>
</evidence>
<evidence type="ECO:0000256" key="17">
    <source>
        <dbReference type="ARBA" id="ARBA00048367"/>
    </source>
</evidence>
<evidence type="ECO:0000256" key="3">
    <source>
        <dbReference type="ARBA" id="ARBA00006485"/>
    </source>
</evidence>
<comment type="caution">
    <text evidence="27">The sequence shown here is derived from an EMBL/GenBank/DDBJ whole genome shotgun (WGS) entry which is preliminary data.</text>
</comment>
<keyword evidence="11 23" id="KW-0067">ATP-binding</keyword>
<evidence type="ECO:0000256" key="15">
    <source>
        <dbReference type="ARBA" id="ARBA00041245"/>
    </source>
</evidence>
<feature type="compositionally biased region" description="Polar residues" evidence="25">
    <location>
        <begin position="438"/>
        <end position="447"/>
    </location>
</feature>
<feature type="domain" description="Protein kinase" evidence="26">
    <location>
        <begin position="46"/>
        <end position="360"/>
    </location>
</feature>
<dbReference type="InterPro" id="IPR050108">
    <property type="entry name" value="CDK"/>
</dbReference>
<comment type="subcellular location">
    <subcellularLocation>
        <location evidence="2">Nucleus</location>
    </subcellularLocation>
</comment>
<dbReference type="Proteomes" id="UP001159042">
    <property type="component" value="Unassembled WGS sequence"/>
</dbReference>
<evidence type="ECO:0000256" key="5">
    <source>
        <dbReference type="ARBA" id="ARBA00012425"/>
    </source>
</evidence>
<dbReference type="SMART" id="SM00220">
    <property type="entry name" value="S_TKc"/>
    <property type="match status" value="1"/>
</dbReference>
<dbReference type="PANTHER" id="PTHR24056:SF495">
    <property type="entry name" value="CYCLIN-DEPENDENT KINASE 8-RELATED"/>
    <property type="match status" value="1"/>
</dbReference>
<dbReference type="InterPro" id="IPR011009">
    <property type="entry name" value="Kinase-like_dom_sf"/>
</dbReference>
<dbReference type="FunFam" id="3.30.200.20:FF:000122">
    <property type="entry name" value="cyclin-dependent kinase 8 isoform X1"/>
    <property type="match status" value="1"/>
</dbReference>
<evidence type="ECO:0000256" key="8">
    <source>
        <dbReference type="ARBA" id="ARBA00022679"/>
    </source>
</evidence>
<dbReference type="EC" id="2.7.11.23" evidence="4"/>
<keyword evidence="28" id="KW-1185">Reference proteome</keyword>
<evidence type="ECO:0000256" key="18">
    <source>
        <dbReference type="ARBA" id="ARBA00049280"/>
    </source>
</evidence>
<evidence type="ECO:0000256" key="6">
    <source>
        <dbReference type="ARBA" id="ARBA00022491"/>
    </source>
</evidence>
<evidence type="ECO:0000256" key="1">
    <source>
        <dbReference type="ARBA" id="ARBA00001946"/>
    </source>
</evidence>
<comment type="catalytic activity">
    <reaction evidence="16">
        <text>L-threonyl-[protein] + ATP = O-phospho-L-threonyl-[protein] + ADP + H(+)</text>
        <dbReference type="Rhea" id="RHEA:46608"/>
        <dbReference type="Rhea" id="RHEA-COMP:11060"/>
        <dbReference type="Rhea" id="RHEA-COMP:11605"/>
        <dbReference type="ChEBI" id="CHEBI:15378"/>
        <dbReference type="ChEBI" id="CHEBI:30013"/>
        <dbReference type="ChEBI" id="CHEBI:30616"/>
        <dbReference type="ChEBI" id="CHEBI:61977"/>
        <dbReference type="ChEBI" id="CHEBI:456216"/>
        <dbReference type="EC" id="2.7.11.22"/>
    </reaction>
</comment>
<evidence type="ECO:0000256" key="9">
    <source>
        <dbReference type="ARBA" id="ARBA00022741"/>
    </source>
</evidence>
<keyword evidence="10" id="KW-0418">Kinase</keyword>
<evidence type="ECO:0000256" key="2">
    <source>
        <dbReference type="ARBA" id="ARBA00004123"/>
    </source>
</evidence>
<keyword evidence="13" id="KW-0539">Nucleus</keyword>
<evidence type="ECO:0000259" key="26">
    <source>
        <dbReference type="PROSITE" id="PS50011"/>
    </source>
</evidence>
<evidence type="ECO:0000256" key="16">
    <source>
        <dbReference type="ARBA" id="ARBA00047811"/>
    </source>
</evidence>
<evidence type="ECO:0000256" key="23">
    <source>
        <dbReference type="PROSITE-ProRule" id="PRU10141"/>
    </source>
</evidence>
<feature type="binding site" evidence="23">
    <location>
        <position position="77"/>
    </location>
    <ligand>
        <name>ATP</name>
        <dbReference type="ChEBI" id="CHEBI:30616"/>
    </ligand>
</feature>
<evidence type="ECO:0000256" key="14">
    <source>
        <dbReference type="ARBA" id="ARBA00039268"/>
    </source>
</evidence>
<protein>
    <recommendedName>
        <fullName evidence="14">Cyclin-dependent kinase 8</fullName>
        <ecNumber evidence="5">2.7.11.22</ecNumber>
        <ecNumber evidence="4">2.7.11.23</ecNumber>
    </recommendedName>
    <alternativeName>
        <fullName evidence="15">Cell division protein kinase 8</fullName>
    </alternativeName>
    <alternativeName>
        <fullName evidence="20 21">Mediator complex subunit cdk8</fullName>
    </alternativeName>
    <alternativeName>
        <fullName evidence="19 22">Mediator of RNA polymerase II transcription subunit cdk8</fullName>
    </alternativeName>
</protein>
<evidence type="ECO:0000256" key="13">
    <source>
        <dbReference type="ARBA" id="ARBA00023242"/>
    </source>
</evidence>
<feature type="compositionally biased region" description="Low complexity" evidence="25">
    <location>
        <begin position="448"/>
        <end position="474"/>
    </location>
</feature>
<sequence length="474" mass="55501">LTVEGVHFFGSGFMIYLNHNMSSLMMDYEFKMKTQTERVKVEDLFDYEGCKVGRGTYGHVYKGRRKDGSDPRDYALKQIEGTGLSMSACREIALLRELKHPNVINLIRVFLSHNDRKVWLLFDFAEHDLWHIIKFHRAAKANKKPVMVPKGMVKSLLYQILDGIHYLHSNWVLHRDLKPANILVMGEGPERGRVKIADMGFARLFNAPLKPLADLDPVVVTFWYRAPELLLGARHYTKAIDIWAIGCIFAELLTSEPIFHCRQEDIKTSNPYHHDQLDRIFNVMGFPHEKDWEDIKKMPEHPTLLKDFKKSNYLNCSLVKYMDRHKIKPDSKAFHLLQKLLLMDPNKRITSEQAMQDPYFQEEPLPTQDVFAGEFLTDDDQEEKSENKRQNQQQPQQQPQQQQQQQQAQQQPQQTNQQDNHNPAKRVRLSGPQGHPGQVSQQNIPISQQQEFHQQQMMYNNSSQQQQQNFQQRF</sequence>
<dbReference type="EMBL" id="JANEYG010000218">
    <property type="protein sequence ID" value="KAJ8911077.1"/>
    <property type="molecule type" value="Genomic_DNA"/>
</dbReference>
<keyword evidence="7 24" id="KW-0723">Serine/threonine-protein kinase</keyword>
<dbReference type="Pfam" id="PF00069">
    <property type="entry name" value="Pkinase"/>
    <property type="match status" value="1"/>
</dbReference>
<dbReference type="InterPro" id="IPR017441">
    <property type="entry name" value="Protein_kinase_ATP_BS"/>
</dbReference>
<keyword evidence="9 23" id="KW-0547">Nucleotide-binding</keyword>
<evidence type="ECO:0000256" key="21">
    <source>
        <dbReference type="ARBA" id="ARBA00076654"/>
    </source>
</evidence>
<name>A0AAV8VAT6_9CUCU</name>
<dbReference type="Gene3D" id="1.10.510.10">
    <property type="entry name" value="Transferase(Phosphotransferase) domain 1"/>
    <property type="match status" value="1"/>
</dbReference>
<dbReference type="InterPro" id="IPR000719">
    <property type="entry name" value="Prot_kinase_dom"/>
</dbReference>
<organism evidence="27 28">
    <name type="scientific">Exocentrus adspersus</name>
    <dbReference type="NCBI Taxonomy" id="1586481"/>
    <lineage>
        <taxon>Eukaryota</taxon>
        <taxon>Metazoa</taxon>
        <taxon>Ecdysozoa</taxon>
        <taxon>Arthropoda</taxon>
        <taxon>Hexapoda</taxon>
        <taxon>Insecta</taxon>
        <taxon>Pterygota</taxon>
        <taxon>Neoptera</taxon>
        <taxon>Endopterygota</taxon>
        <taxon>Coleoptera</taxon>
        <taxon>Polyphaga</taxon>
        <taxon>Cucujiformia</taxon>
        <taxon>Chrysomeloidea</taxon>
        <taxon>Cerambycidae</taxon>
        <taxon>Lamiinae</taxon>
        <taxon>Acanthocinini</taxon>
        <taxon>Exocentrus</taxon>
    </lineage>
</organism>
<dbReference type="PANTHER" id="PTHR24056">
    <property type="entry name" value="CELL DIVISION PROTEIN KINASE"/>
    <property type="match status" value="1"/>
</dbReference>
<dbReference type="PROSITE" id="PS00108">
    <property type="entry name" value="PROTEIN_KINASE_ST"/>
    <property type="match status" value="1"/>
</dbReference>
<dbReference type="GO" id="GO:0004693">
    <property type="term" value="F:cyclin-dependent protein serine/threonine kinase activity"/>
    <property type="evidence" value="ECO:0007669"/>
    <property type="project" value="UniProtKB-EC"/>
</dbReference>
<accession>A0AAV8VAT6</accession>
<reference evidence="27 28" key="1">
    <citation type="journal article" date="2023" name="Insect Mol. Biol.">
        <title>Genome sequencing provides insights into the evolution of gene families encoding plant cell wall-degrading enzymes in longhorned beetles.</title>
        <authorList>
            <person name="Shin N.R."/>
            <person name="Okamura Y."/>
            <person name="Kirsch R."/>
            <person name="Pauchet Y."/>
        </authorList>
    </citation>
    <scope>NUCLEOTIDE SEQUENCE [LARGE SCALE GENOMIC DNA]</scope>
    <source>
        <strain evidence="27">EAD_L_NR</strain>
    </source>
</reference>
<keyword evidence="6" id="KW-0678">Repressor</keyword>
<evidence type="ECO:0000256" key="10">
    <source>
        <dbReference type="ARBA" id="ARBA00022777"/>
    </source>
</evidence>
<evidence type="ECO:0000256" key="12">
    <source>
        <dbReference type="ARBA" id="ARBA00023159"/>
    </source>
</evidence>
<dbReference type="PROSITE" id="PS00107">
    <property type="entry name" value="PROTEIN_KINASE_ATP"/>
    <property type="match status" value="1"/>
</dbReference>
<evidence type="ECO:0000256" key="25">
    <source>
        <dbReference type="SAM" id="MobiDB-lite"/>
    </source>
</evidence>
<evidence type="ECO:0000313" key="28">
    <source>
        <dbReference type="Proteomes" id="UP001159042"/>
    </source>
</evidence>
<comment type="catalytic activity">
    <reaction evidence="18">
        <text>[DNA-directed RNA polymerase] + ATP = phospho-[DNA-directed RNA polymerase] + ADP + H(+)</text>
        <dbReference type="Rhea" id="RHEA:10216"/>
        <dbReference type="Rhea" id="RHEA-COMP:11321"/>
        <dbReference type="Rhea" id="RHEA-COMP:11322"/>
        <dbReference type="ChEBI" id="CHEBI:15378"/>
        <dbReference type="ChEBI" id="CHEBI:30616"/>
        <dbReference type="ChEBI" id="CHEBI:43176"/>
        <dbReference type="ChEBI" id="CHEBI:68546"/>
        <dbReference type="ChEBI" id="CHEBI:456216"/>
        <dbReference type="EC" id="2.7.11.23"/>
    </reaction>
</comment>
<dbReference type="InterPro" id="IPR008271">
    <property type="entry name" value="Ser/Thr_kinase_AS"/>
</dbReference>
<dbReference type="GO" id="GO:0005634">
    <property type="term" value="C:nucleus"/>
    <property type="evidence" value="ECO:0007669"/>
    <property type="project" value="UniProtKB-SubCell"/>
</dbReference>
<comment type="similarity">
    <text evidence="3">Belongs to the protein kinase superfamily. CMGC Ser/Thr protein kinase family. CDC2/CDKX subfamily.</text>
</comment>
<keyword evidence="12" id="KW-0010">Activator</keyword>
<evidence type="ECO:0000256" key="24">
    <source>
        <dbReference type="RuleBase" id="RU000304"/>
    </source>
</evidence>
<feature type="non-terminal residue" evidence="27">
    <location>
        <position position="1"/>
    </location>
</feature>
<dbReference type="SUPFAM" id="SSF56112">
    <property type="entry name" value="Protein kinase-like (PK-like)"/>
    <property type="match status" value="1"/>
</dbReference>
<dbReference type="EC" id="2.7.11.22" evidence="5"/>
<dbReference type="FunFam" id="1.10.510.10:FF:000088">
    <property type="entry name" value="cyclin-dependent kinase 8 isoform X1"/>
    <property type="match status" value="1"/>
</dbReference>
<feature type="region of interest" description="Disordered" evidence="25">
    <location>
        <begin position="380"/>
        <end position="474"/>
    </location>
</feature>
<comment type="cofactor">
    <cofactor evidence="1">
        <name>Mg(2+)</name>
        <dbReference type="ChEBI" id="CHEBI:18420"/>
    </cofactor>
</comment>
<evidence type="ECO:0000256" key="22">
    <source>
        <dbReference type="ARBA" id="ARBA00079199"/>
    </source>
</evidence>
<gene>
    <name evidence="27" type="ORF">NQ315_015249</name>
</gene>